<dbReference type="AlphaFoldDB" id="A0A1E7FXA1"/>
<dbReference type="Gene3D" id="3.90.1410.10">
    <property type="entry name" value="set domain protein methyltransferase, domain 1"/>
    <property type="match status" value="1"/>
</dbReference>
<organism evidence="3 4">
    <name type="scientific">Fragilariopsis cylindrus CCMP1102</name>
    <dbReference type="NCBI Taxonomy" id="635003"/>
    <lineage>
        <taxon>Eukaryota</taxon>
        <taxon>Sar</taxon>
        <taxon>Stramenopiles</taxon>
        <taxon>Ochrophyta</taxon>
        <taxon>Bacillariophyta</taxon>
        <taxon>Bacillariophyceae</taxon>
        <taxon>Bacillariophycidae</taxon>
        <taxon>Bacillariales</taxon>
        <taxon>Bacillariaceae</taxon>
        <taxon>Fragilariopsis</taxon>
    </lineage>
</organism>
<name>A0A1E7FXA1_9STRA</name>
<evidence type="ECO:0000259" key="2">
    <source>
        <dbReference type="PROSITE" id="PS50280"/>
    </source>
</evidence>
<dbReference type="PROSITE" id="PS50280">
    <property type="entry name" value="SET"/>
    <property type="match status" value="1"/>
</dbReference>
<feature type="compositionally biased region" description="Acidic residues" evidence="1">
    <location>
        <begin position="387"/>
        <end position="402"/>
    </location>
</feature>
<feature type="compositionally biased region" description="Acidic residues" evidence="1">
    <location>
        <begin position="409"/>
        <end position="423"/>
    </location>
</feature>
<dbReference type="PANTHER" id="PTHR13271:SF152">
    <property type="entry name" value="UBIQUITIN-LIKE DOMAIN-CONTAINING PROTEIN"/>
    <property type="match status" value="1"/>
</dbReference>
<gene>
    <name evidence="3" type="ORF">FRACYDRAFT_232925</name>
</gene>
<dbReference type="Proteomes" id="UP000095751">
    <property type="component" value="Unassembled WGS sequence"/>
</dbReference>
<feature type="domain" description="SET" evidence="2">
    <location>
        <begin position="26"/>
        <end position="295"/>
    </location>
</feature>
<protein>
    <submittedName>
        <fullName evidence="3">SET domain-containing protein</fullName>
    </submittedName>
</protein>
<dbReference type="InterPro" id="IPR046341">
    <property type="entry name" value="SET_dom_sf"/>
</dbReference>
<keyword evidence="4" id="KW-1185">Reference proteome</keyword>
<evidence type="ECO:0000256" key="1">
    <source>
        <dbReference type="SAM" id="MobiDB-lite"/>
    </source>
</evidence>
<dbReference type="OrthoDB" id="48326at2759"/>
<dbReference type="PANTHER" id="PTHR13271">
    <property type="entry name" value="UNCHARACTERIZED PUTATIVE METHYLTRANSFERASE"/>
    <property type="match status" value="1"/>
</dbReference>
<feature type="region of interest" description="Disordered" evidence="1">
    <location>
        <begin position="367"/>
        <end position="423"/>
    </location>
</feature>
<dbReference type="CDD" id="cd10527">
    <property type="entry name" value="SET_LSMT"/>
    <property type="match status" value="1"/>
</dbReference>
<dbReference type="InterPro" id="IPR050600">
    <property type="entry name" value="SETD3_SETD6_MTase"/>
</dbReference>
<accession>A0A1E7FXA1</accession>
<dbReference type="KEGG" id="fcy:FRACYDRAFT_232925"/>
<dbReference type="InParanoid" id="A0A1E7FXA1"/>
<evidence type="ECO:0000313" key="4">
    <source>
        <dbReference type="Proteomes" id="UP000095751"/>
    </source>
</evidence>
<dbReference type="GO" id="GO:0016279">
    <property type="term" value="F:protein-lysine N-methyltransferase activity"/>
    <property type="evidence" value="ECO:0007669"/>
    <property type="project" value="TreeGrafter"/>
</dbReference>
<dbReference type="SUPFAM" id="SSF82199">
    <property type="entry name" value="SET domain"/>
    <property type="match status" value="1"/>
</dbReference>
<dbReference type="InterPro" id="IPR001214">
    <property type="entry name" value="SET_dom"/>
</dbReference>
<dbReference type="EMBL" id="KV784353">
    <property type="protein sequence ID" value="OEU22765.1"/>
    <property type="molecule type" value="Genomic_DNA"/>
</dbReference>
<reference evidence="3 4" key="1">
    <citation type="submission" date="2016-09" db="EMBL/GenBank/DDBJ databases">
        <title>Extensive genetic diversity and differential bi-allelic expression allows diatom success in the polar Southern Ocean.</title>
        <authorList>
            <consortium name="DOE Joint Genome Institute"/>
            <person name="Mock T."/>
            <person name="Otillar R.P."/>
            <person name="Strauss J."/>
            <person name="Dupont C."/>
            <person name="Frickenhaus S."/>
            <person name="Maumus F."/>
            <person name="Mcmullan M."/>
            <person name="Sanges R."/>
            <person name="Schmutz J."/>
            <person name="Toseland A."/>
            <person name="Valas R."/>
            <person name="Veluchamy A."/>
            <person name="Ward B.J."/>
            <person name="Allen A."/>
            <person name="Barry K."/>
            <person name="Falciatore A."/>
            <person name="Ferrante M."/>
            <person name="Fortunato A.E."/>
            <person name="Gloeckner G."/>
            <person name="Gruber A."/>
            <person name="Hipkin R."/>
            <person name="Janech M."/>
            <person name="Kroth P."/>
            <person name="Leese F."/>
            <person name="Lindquist E."/>
            <person name="Lyon B.R."/>
            <person name="Martin J."/>
            <person name="Mayer C."/>
            <person name="Parker M."/>
            <person name="Quesneville H."/>
            <person name="Raymond J."/>
            <person name="Uhlig C."/>
            <person name="Valentin K.U."/>
            <person name="Worden A.Z."/>
            <person name="Armbrust E.V."/>
            <person name="Bowler C."/>
            <person name="Green B."/>
            <person name="Moulton V."/>
            <person name="Van Oosterhout C."/>
            <person name="Grigoriev I."/>
        </authorList>
    </citation>
    <scope>NUCLEOTIDE SEQUENCE [LARGE SCALE GENOMIC DNA]</scope>
    <source>
        <strain evidence="3 4">CCMP1102</strain>
    </source>
</reference>
<sequence>MKRQRCEEWWTLLCDEIRSNGGFVHSNLEFFNDGGNRDLIVNKKVNKEEILLKIPTANFMTKQRAFLMYPWLKYIIDLHVDDGGPPLNCKNGVRKGGGSIYKNSTADLAIAMGMACQSPDTLLYLESLPESSSFDALPRRWDDIKIQDLLAGTTLLETVKATKRGVFEDYNMMLQQHQNFTEKMKKTTIDENVNDNNDKKSNGTTTTNMTASFPSFEKFSDMLAAVTSRAFQIDDSDDNVALVPILDLGNHTRGKTTTKFGRKNVSYRYHKTEEFMLVKSTIDIDADECIRLTYGAKSNDQLLLNYGFCIPRNIEPDGSSNDVLKFLIFSDRTNSPGGDKIIALRAGPKSYSYGGFAATLEKFFNETDNNTGMQDNNEDVDHNDVSHEEEDDGKPDDIDVEDFLNQCDNDNEDEDETGDSDDFIDLYDMKTDERMDDSELAISDPSIKKEIEALKMFKQNLIKMSECYKSYKGTDIQTLLLVKPGYPITRMYSTILSLSELRTIYFFVRAIDKVQLALNPNANYPPCIMDIIADQEDLDMIEKQTNDLSNAYMAIRHGV</sequence>
<evidence type="ECO:0000313" key="3">
    <source>
        <dbReference type="EMBL" id="OEU22765.1"/>
    </source>
</evidence>
<proteinExistence type="predicted"/>